<dbReference type="KEGG" id="spsw:Sps_01489"/>
<keyword evidence="1" id="KW-0472">Membrane</keyword>
<organism evidence="2 3">
    <name type="scientific">Shewanella psychrophila</name>
    <dbReference type="NCBI Taxonomy" id="225848"/>
    <lineage>
        <taxon>Bacteria</taxon>
        <taxon>Pseudomonadati</taxon>
        <taxon>Pseudomonadota</taxon>
        <taxon>Gammaproteobacteria</taxon>
        <taxon>Alteromonadales</taxon>
        <taxon>Shewanellaceae</taxon>
        <taxon>Shewanella</taxon>
    </lineage>
</organism>
<keyword evidence="3" id="KW-1185">Reference proteome</keyword>
<protein>
    <submittedName>
        <fullName evidence="2">Uncharacterized protein</fullName>
    </submittedName>
</protein>
<proteinExistence type="predicted"/>
<gene>
    <name evidence="2" type="ORF">Sps_01489</name>
</gene>
<reference evidence="2 3" key="1">
    <citation type="submission" date="2016-03" db="EMBL/GenBank/DDBJ databases">
        <title>Complete genome sequence of Shewanella psychrophila WP2, a deep sea bacterium isolated from west Pacific sediment.</title>
        <authorList>
            <person name="Xu G."/>
            <person name="Jian H."/>
        </authorList>
    </citation>
    <scope>NUCLEOTIDE SEQUENCE [LARGE SCALE GENOMIC DNA]</scope>
    <source>
        <strain evidence="2 3">WP2</strain>
    </source>
</reference>
<feature type="transmembrane region" description="Helical" evidence="1">
    <location>
        <begin position="30"/>
        <end position="50"/>
    </location>
</feature>
<keyword evidence="1" id="KW-1133">Transmembrane helix</keyword>
<dbReference type="EMBL" id="CP014782">
    <property type="protein sequence ID" value="AQS36655.1"/>
    <property type="molecule type" value="Genomic_DNA"/>
</dbReference>
<dbReference type="AlphaFoldDB" id="A0A1S6HM95"/>
<accession>A0A1S6HM95</accession>
<evidence type="ECO:0000256" key="1">
    <source>
        <dbReference type="SAM" id="Phobius"/>
    </source>
</evidence>
<name>A0A1S6HM95_9GAMM</name>
<evidence type="ECO:0000313" key="2">
    <source>
        <dbReference type="EMBL" id="AQS36655.1"/>
    </source>
</evidence>
<dbReference type="Proteomes" id="UP000189545">
    <property type="component" value="Chromosome"/>
</dbReference>
<sequence length="100" mass="12045">MAYFIDDGIKCWSYRNSTSKNDASGRNGRLSYISSYYFPISFVEFFYLFHNKNNETEAVINYSFFHTIYIFILVPSSRNGKKPIAHYNKLYKWYIFLWDV</sequence>
<evidence type="ECO:0000313" key="3">
    <source>
        <dbReference type="Proteomes" id="UP000189545"/>
    </source>
</evidence>
<keyword evidence="1" id="KW-0812">Transmembrane</keyword>
<feature type="transmembrane region" description="Helical" evidence="1">
    <location>
        <begin position="56"/>
        <end position="74"/>
    </location>
</feature>